<keyword evidence="8" id="KW-1185">Reference proteome</keyword>
<proteinExistence type="predicted"/>
<reference evidence="7 8" key="1">
    <citation type="submission" date="2024-03" db="EMBL/GenBank/DDBJ databases">
        <title>Sulfurimonas sp. HSL3-1.</title>
        <authorList>
            <person name="Wang S."/>
        </authorList>
    </citation>
    <scope>NUCLEOTIDE SEQUENCE [LARGE SCALE GENOMIC DNA]</scope>
    <source>
        <strain evidence="7 8">HSL3-1</strain>
    </source>
</reference>
<dbReference type="RefSeq" id="WP_345972392.1">
    <property type="nucleotide sequence ID" value="NZ_CP147920.1"/>
</dbReference>
<dbReference type="Gene3D" id="2.102.10.10">
    <property type="entry name" value="Rieske [2Fe-2S] iron-sulphur domain"/>
    <property type="match status" value="1"/>
</dbReference>
<evidence type="ECO:0000256" key="2">
    <source>
        <dbReference type="ARBA" id="ARBA00022723"/>
    </source>
</evidence>
<name>A0ABZ3H8T3_9BACT</name>
<protein>
    <submittedName>
        <fullName evidence="7">Rieske 2Fe-2S domain-containing protein</fullName>
    </submittedName>
</protein>
<keyword evidence="2" id="KW-0479">Metal-binding</keyword>
<evidence type="ECO:0000256" key="1">
    <source>
        <dbReference type="ARBA" id="ARBA00022714"/>
    </source>
</evidence>
<dbReference type="InterPro" id="IPR014349">
    <property type="entry name" value="Rieske_Fe-S_prot"/>
</dbReference>
<dbReference type="PANTHER" id="PTHR10134">
    <property type="entry name" value="CYTOCHROME B-C1 COMPLEX SUBUNIT RIESKE, MITOCHONDRIAL"/>
    <property type="match status" value="1"/>
</dbReference>
<keyword evidence="5" id="KW-1015">Disulfide bond</keyword>
<keyword evidence="4" id="KW-0411">Iron-sulfur</keyword>
<evidence type="ECO:0000313" key="7">
    <source>
        <dbReference type="EMBL" id="XAU14734.1"/>
    </source>
</evidence>
<organism evidence="7 8">
    <name type="scientific">Sulfurimonas diazotrophicus</name>
    <dbReference type="NCBI Taxonomy" id="3131939"/>
    <lineage>
        <taxon>Bacteria</taxon>
        <taxon>Pseudomonadati</taxon>
        <taxon>Campylobacterota</taxon>
        <taxon>Epsilonproteobacteria</taxon>
        <taxon>Campylobacterales</taxon>
        <taxon>Sulfurimonadaceae</taxon>
        <taxon>Sulfurimonas</taxon>
    </lineage>
</organism>
<evidence type="ECO:0000313" key="8">
    <source>
        <dbReference type="Proteomes" id="UP001447842"/>
    </source>
</evidence>
<feature type="domain" description="Rieske" evidence="6">
    <location>
        <begin position="103"/>
        <end position="183"/>
    </location>
</feature>
<sequence length="237" mass="25944">MERRNFLKVLSATGAVIAINPSTIGQTLMAKDGALYKRYAKVQLVDGSGAPLKADALKTGENYVFNYPYAGTSCLLVNLPMPTAKDVELTDEFGNEYVWKGGVGSKGTIVAYSGICPHQLTHINKNDSFITFRNPGERFAGDIVCDGHTSVYDAERGCRVKEGKAPQPLAAIVLEVGSDNTLWAVGVLGKDKFHEFFGSFRRELKEQFGSKRKAKAKVAERAETVLLSDYTRDIVKL</sequence>
<accession>A0ABZ3H8T3</accession>
<dbReference type="SUPFAM" id="SSF50022">
    <property type="entry name" value="ISP domain"/>
    <property type="match status" value="1"/>
</dbReference>
<evidence type="ECO:0000256" key="3">
    <source>
        <dbReference type="ARBA" id="ARBA00023004"/>
    </source>
</evidence>
<dbReference type="InterPro" id="IPR036922">
    <property type="entry name" value="Rieske_2Fe-2S_sf"/>
</dbReference>
<evidence type="ECO:0000256" key="4">
    <source>
        <dbReference type="ARBA" id="ARBA00023014"/>
    </source>
</evidence>
<evidence type="ECO:0000256" key="5">
    <source>
        <dbReference type="ARBA" id="ARBA00023157"/>
    </source>
</evidence>
<gene>
    <name evidence="7" type="ORF">WCY31_10850</name>
</gene>
<evidence type="ECO:0000259" key="6">
    <source>
        <dbReference type="PROSITE" id="PS51296"/>
    </source>
</evidence>
<dbReference type="Proteomes" id="UP001447842">
    <property type="component" value="Chromosome"/>
</dbReference>
<keyword evidence="3" id="KW-0408">Iron</keyword>
<dbReference type="PROSITE" id="PS51296">
    <property type="entry name" value="RIESKE"/>
    <property type="match status" value="1"/>
</dbReference>
<dbReference type="EMBL" id="CP147920">
    <property type="protein sequence ID" value="XAU14734.1"/>
    <property type="molecule type" value="Genomic_DNA"/>
</dbReference>
<keyword evidence="1" id="KW-0001">2Fe-2S</keyword>
<dbReference type="InterPro" id="IPR017941">
    <property type="entry name" value="Rieske_2Fe-2S"/>
</dbReference>
<dbReference type="Pfam" id="PF00355">
    <property type="entry name" value="Rieske"/>
    <property type="match status" value="1"/>
</dbReference>